<keyword evidence="3" id="KW-1185">Reference proteome</keyword>
<comment type="caution">
    <text evidence="2">The sequence shown here is derived from an EMBL/GenBank/DDBJ whole genome shotgun (WGS) entry which is preliminary data.</text>
</comment>
<feature type="transmembrane region" description="Helical" evidence="1">
    <location>
        <begin position="516"/>
        <end position="536"/>
    </location>
</feature>
<reference evidence="2 3" key="1">
    <citation type="submission" date="2019-03" db="EMBL/GenBank/DDBJ databases">
        <title>Genomic Encyclopedia of Archaeal and Bacterial Type Strains, Phase II (KMG-II): from individual species to whole genera.</title>
        <authorList>
            <person name="Goeker M."/>
        </authorList>
    </citation>
    <scope>NUCLEOTIDE SEQUENCE [LARGE SCALE GENOMIC DNA]</scope>
    <source>
        <strain evidence="2 3">DSM 45499</strain>
    </source>
</reference>
<organism evidence="2 3">
    <name type="scientific">Actinophytocola oryzae</name>
    <dbReference type="NCBI Taxonomy" id="502181"/>
    <lineage>
        <taxon>Bacteria</taxon>
        <taxon>Bacillati</taxon>
        <taxon>Actinomycetota</taxon>
        <taxon>Actinomycetes</taxon>
        <taxon>Pseudonocardiales</taxon>
        <taxon>Pseudonocardiaceae</taxon>
    </lineage>
</organism>
<keyword evidence="1" id="KW-0472">Membrane</keyword>
<dbReference type="EMBL" id="SOCP01000034">
    <property type="protein sequence ID" value="TDV35420.1"/>
    <property type="molecule type" value="Genomic_DNA"/>
</dbReference>
<evidence type="ECO:0000256" key="1">
    <source>
        <dbReference type="SAM" id="Phobius"/>
    </source>
</evidence>
<dbReference type="Proteomes" id="UP000294927">
    <property type="component" value="Unassembled WGS sequence"/>
</dbReference>
<proteinExistence type="predicted"/>
<name>A0A4R7UTH7_9PSEU</name>
<dbReference type="AlphaFoldDB" id="A0A4R7UTH7"/>
<feature type="transmembrane region" description="Helical" evidence="1">
    <location>
        <begin position="598"/>
        <end position="620"/>
    </location>
</feature>
<protein>
    <submittedName>
        <fullName evidence="2">Uncharacterized protein</fullName>
    </submittedName>
</protein>
<keyword evidence="1" id="KW-0812">Transmembrane</keyword>
<evidence type="ECO:0000313" key="3">
    <source>
        <dbReference type="Proteomes" id="UP000294927"/>
    </source>
</evidence>
<gene>
    <name evidence="2" type="ORF">CLV71_1345</name>
</gene>
<keyword evidence="1" id="KW-1133">Transmembrane helix</keyword>
<accession>A0A4R7UTH7</accession>
<evidence type="ECO:0000313" key="2">
    <source>
        <dbReference type="EMBL" id="TDV35420.1"/>
    </source>
</evidence>
<sequence>MYLSDTLGNVGAVDGDRLRRFLFALRRTPIPTAPPQHDGYQEALGLNLLATGLRLEHVDRMSEALTLADSTHMARTVSIDINMNALTAEQKWALRTDPGTEEPTSVWLPVSRQSRFDQASFVVRDGAGNVVPRTTQVENGRALIHGLCRAFRMFLTSDRRTEDPKELLHGIRHSYNRSRWLIEATIAAMVTSGRPIVGALPPPPADGGRATDSDSIRDKAAAAVTQLFEPDSPFLRLLDIASSEYLLVVAMPTNKAQVFIRYEAPVIPARSKHVNPRNFLARWVGIRHEFTVRYSTLIPRAVSSYHVTAEVPSEIQVRRYFLTTDVDAPALQSLVADMRAVADSYDNLRTIAPKLLELELQGIASRLAEFGRRRQTDLESFRAYIEERYATFSSRPPRFPARPAAIQNGDTGLVLEQPIVTRLERFANLYEADYFRKLADGLLPREALLRLASELEETQVDQDVHVDNDPRENAGHAQWQRRPFGADPDSIEPVTSTVYMALVDDPPSLASNVAKLLLAVLILVVGFGVVMEPDFFSGVPVLSEFGAWFQPRIEDGGPISSADAIVTMLLLVPGLLLSRLEIPSNKTVLGQLRLFPRYVAYTSVMIAGALALLVASGRAGSLDKPFLYAMLALLMLFLLVGLDGTGKAMKRRRRVPVNKVSPIWLVQEIRRRPVRRWKRCRAEFSTLGTDDA</sequence>
<feature type="transmembrane region" description="Helical" evidence="1">
    <location>
        <begin position="626"/>
        <end position="644"/>
    </location>
</feature>